<dbReference type="PATRIC" id="fig|1299334.3.peg.2621"/>
<accession>X8CJB7</accession>
<comment type="caution">
    <text evidence="1">The sequence shown here is derived from an EMBL/GenBank/DDBJ whole genome shotgun (WGS) entry which is preliminary data.</text>
</comment>
<proteinExistence type="predicted"/>
<gene>
    <name evidence="1" type="ORF">I553_8520</name>
</gene>
<dbReference type="EMBL" id="JAOB01000029">
    <property type="protein sequence ID" value="EUA56472.1"/>
    <property type="molecule type" value="Genomic_DNA"/>
</dbReference>
<sequence length="85" mass="9355">MKSINDLLAFATGTHFAIDSTAMVTVDDGLAARNGLPVGTQWLAIRGYRQAEETSAPICRTEYYINRAFAAVGRLLQRHTGRLSR</sequence>
<organism evidence="1">
    <name type="scientific">Mycobacterium xenopi 4042</name>
    <dbReference type="NCBI Taxonomy" id="1299334"/>
    <lineage>
        <taxon>Bacteria</taxon>
        <taxon>Bacillati</taxon>
        <taxon>Actinomycetota</taxon>
        <taxon>Actinomycetes</taxon>
        <taxon>Mycobacteriales</taxon>
        <taxon>Mycobacteriaceae</taxon>
        <taxon>Mycobacterium</taxon>
    </lineage>
</organism>
<dbReference type="AlphaFoldDB" id="X8CJB7"/>
<evidence type="ECO:0000313" key="1">
    <source>
        <dbReference type="EMBL" id="EUA56472.1"/>
    </source>
</evidence>
<protein>
    <submittedName>
        <fullName evidence="1">Transcriptional regulator, GntR family protein</fullName>
    </submittedName>
</protein>
<reference evidence="1" key="1">
    <citation type="submission" date="2014-01" db="EMBL/GenBank/DDBJ databases">
        <authorList>
            <person name="Brown-Elliot B."/>
            <person name="Wallace R."/>
            <person name="Lenaerts A."/>
            <person name="Ordway D."/>
            <person name="DeGroote M.A."/>
            <person name="Parker T."/>
            <person name="Sizemore C."/>
            <person name="Tallon L.J."/>
            <person name="Sadzewicz L.K."/>
            <person name="Sengamalay N."/>
            <person name="Fraser C.M."/>
            <person name="Hine E."/>
            <person name="Shefchek K.A."/>
            <person name="Das S.P."/>
            <person name="Tettelin H."/>
        </authorList>
    </citation>
    <scope>NUCLEOTIDE SEQUENCE [LARGE SCALE GENOMIC DNA]</scope>
    <source>
        <strain evidence="1">4042</strain>
    </source>
</reference>
<name>X8CJB7_MYCXE</name>